<dbReference type="PANTHER" id="PTHR42877:SF7">
    <property type="entry name" value="FLAVIN-BINDING MONOOXYGENASE-RELATED"/>
    <property type="match status" value="1"/>
</dbReference>
<evidence type="ECO:0000256" key="1">
    <source>
        <dbReference type="ARBA" id="ARBA00010139"/>
    </source>
</evidence>
<dbReference type="InterPro" id="IPR036188">
    <property type="entry name" value="FAD/NAD-bd_sf"/>
</dbReference>
<evidence type="ECO:0000313" key="6">
    <source>
        <dbReference type="Proteomes" id="UP000319257"/>
    </source>
</evidence>
<dbReference type="PANTHER" id="PTHR42877">
    <property type="entry name" value="L-ORNITHINE N(5)-MONOOXYGENASE-RELATED"/>
    <property type="match status" value="1"/>
</dbReference>
<sequence>MLLTISRRPKPDREVLVDGQPFETIVPGGIQAVWCVAGLFTLSGKKERGRKSQVMRVHNARQVDFEDMANSQLPPSTFAPDPDALNVDYINTIHENENEWYNQDFGDYMITEQPLFTRRPVRMVCVGAGATGLQLAYKTERLLKDVTLQIYEKNNDIGGTWLENRPEIWQYLKNLATKYDLERYVKFSHRVESARWDDDQGLWVLSVITPQGDVMVDQCEILVDGTGVLNQWKYPNIPGLDVFGGKLMHTAEWDHSYDLTGKTVAVIGGGSSAVQVIPSIQPNIKKLIPFLRSPVWITLGFGAKYAGPGGTNFEYSEEQKKAFREDPQIYDKYCRDLDGELNKRFTLNHLHSKDQKMSREVLSKMMREKLNNDERLSDHLIPDFALGCRRMVPGSEYLQSLTKDNVEVVTSDAVRFTENGIIDGDGNEHVVDAVICATGFDTSYSPPYECIGKNGQNLREKFGDEPRGYLSIMVDEFPNFFLFIGPNGPASHSSLLPILEWHTRYLFQLIDKMQRENIKSFTPKTECVQDFYQHTHTLMKRLVWSSACRSWFKNGKQHGPVTAIWPGSRLHYFEALKTPRYEDFEIAYRTKNRYQFMGNGYTEEEMKPDGNPVWYFDDPFCKV</sequence>
<dbReference type="InterPro" id="IPR020946">
    <property type="entry name" value="Flavin_mOase-like"/>
</dbReference>
<proteinExistence type="inferred from homology"/>
<reference evidence="5 6" key="1">
    <citation type="submission" date="2019-06" db="EMBL/GenBank/DDBJ databases">
        <title>Draft genome sequence of the filamentous fungus Phialemoniopsis curvata isolated from diesel fuel.</title>
        <authorList>
            <person name="Varaljay V.A."/>
            <person name="Lyon W.J."/>
            <person name="Crouch A.L."/>
            <person name="Drake C.E."/>
            <person name="Hollomon J.M."/>
            <person name="Nadeau L.J."/>
            <person name="Nunn H.S."/>
            <person name="Stevenson B.S."/>
            <person name="Bojanowski C.L."/>
            <person name="Crookes-Goodson W.J."/>
        </authorList>
    </citation>
    <scope>NUCLEOTIDE SEQUENCE [LARGE SCALE GENOMIC DNA]</scope>
    <source>
        <strain evidence="5 6">D216</strain>
    </source>
</reference>
<dbReference type="Pfam" id="PF13450">
    <property type="entry name" value="NAD_binding_8"/>
    <property type="match status" value="1"/>
</dbReference>
<dbReference type="InterPro" id="IPR051209">
    <property type="entry name" value="FAD-bind_Monooxygenase_sf"/>
</dbReference>
<comment type="similarity">
    <text evidence="1">Belongs to the FAD-binding monooxygenase family.</text>
</comment>
<dbReference type="Proteomes" id="UP000319257">
    <property type="component" value="Unassembled WGS sequence"/>
</dbReference>
<dbReference type="GeneID" id="41974181"/>
<dbReference type="SUPFAM" id="SSF51905">
    <property type="entry name" value="FAD/NAD(P)-binding domain"/>
    <property type="match status" value="1"/>
</dbReference>
<dbReference type="OrthoDB" id="74360at2759"/>
<keyword evidence="2" id="KW-0285">Flavoprotein</keyword>
<keyword evidence="3" id="KW-0274">FAD</keyword>
<name>A0A507B2B4_9PEZI</name>
<dbReference type="GO" id="GO:0050661">
    <property type="term" value="F:NADP binding"/>
    <property type="evidence" value="ECO:0007669"/>
    <property type="project" value="InterPro"/>
</dbReference>
<dbReference type="Pfam" id="PF00743">
    <property type="entry name" value="FMO-like"/>
    <property type="match status" value="1"/>
</dbReference>
<protein>
    <recommendedName>
        <fullName evidence="7">Flavin-containing monooxygenase</fullName>
    </recommendedName>
</protein>
<comment type="caution">
    <text evidence="5">The sequence shown here is derived from an EMBL/GenBank/DDBJ whole genome shotgun (WGS) entry which is preliminary data.</text>
</comment>
<dbReference type="GO" id="GO:0050660">
    <property type="term" value="F:flavin adenine dinucleotide binding"/>
    <property type="evidence" value="ECO:0007669"/>
    <property type="project" value="InterPro"/>
</dbReference>
<dbReference type="InParanoid" id="A0A507B2B4"/>
<dbReference type="AlphaFoldDB" id="A0A507B2B4"/>
<evidence type="ECO:0000256" key="3">
    <source>
        <dbReference type="ARBA" id="ARBA00022827"/>
    </source>
</evidence>
<keyword evidence="4" id="KW-0560">Oxidoreductase</keyword>
<keyword evidence="6" id="KW-1185">Reference proteome</keyword>
<evidence type="ECO:0000256" key="4">
    <source>
        <dbReference type="ARBA" id="ARBA00023002"/>
    </source>
</evidence>
<organism evidence="5 6">
    <name type="scientific">Thyridium curvatum</name>
    <dbReference type="NCBI Taxonomy" id="1093900"/>
    <lineage>
        <taxon>Eukaryota</taxon>
        <taxon>Fungi</taxon>
        <taxon>Dikarya</taxon>
        <taxon>Ascomycota</taxon>
        <taxon>Pezizomycotina</taxon>
        <taxon>Sordariomycetes</taxon>
        <taxon>Sordariomycetidae</taxon>
        <taxon>Thyridiales</taxon>
        <taxon>Thyridiaceae</taxon>
        <taxon>Thyridium</taxon>
    </lineage>
</organism>
<dbReference type="Gene3D" id="3.50.50.60">
    <property type="entry name" value="FAD/NAD(P)-binding domain"/>
    <property type="match status" value="3"/>
</dbReference>
<gene>
    <name evidence="5" type="ORF">E0L32_006734</name>
</gene>
<evidence type="ECO:0000313" key="5">
    <source>
        <dbReference type="EMBL" id="TPX12854.1"/>
    </source>
</evidence>
<dbReference type="GO" id="GO:0004499">
    <property type="term" value="F:N,N-dimethylaniline monooxygenase activity"/>
    <property type="evidence" value="ECO:0007669"/>
    <property type="project" value="InterPro"/>
</dbReference>
<accession>A0A507B2B4</accession>
<evidence type="ECO:0008006" key="7">
    <source>
        <dbReference type="Google" id="ProtNLM"/>
    </source>
</evidence>
<evidence type="ECO:0000256" key="2">
    <source>
        <dbReference type="ARBA" id="ARBA00022630"/>
    </source>
</evidence>
<dbReference type="RefSeq" id="XP_030994565.1">
    <property type="nucleotide sequence ID" value="XM_031141399.1"/>
</dbReference>
<dbReference type="EMBL" id="SKBQ01000039">
    <property type="protein sequence ID" value="TPX12854.1"/>
    <property type="molecule type" value="Genomic_DNA"/>
</dbReference>